<dbReference type="GeneID" id="28731328"/>
<dbReference type="Gene3D" id="1.10.630.10">
    <property type="entry name" value="Cytochrome P450"/>
    <property type="match status" value="1"/>
</dbReference>
<keyword evidence="3" id="KW-0489">Methyltransferase</keyword>
<dbReference type="PANTHER" id="PTHR24305:SF168">
    <property type="entry name" value="P450, PUTATIVE (EUROFUNG)-RELATED"/>
    <property type="match status" value="1"/>
</dbReference>
<evidence type="ECO:0000313" key="4">
    <source>
        <dbReference type="Proteomes" id="UP000038010"/>
    </source>
</evidence>
<protein>
    <submittedName>
        <fullName evidence="3">Pisatin demethylase</fullName>
    </submittedName>
</protein>
<keyword evidence="2" id="KW-0812">Transmembrane</keyword>
<accession>A0A0N0NKQ0</accession>
<name>A0A0N0NKQ0_9EURO</name>
<keyword evidence="1" id="KW-0408">Iron</keyword>
<dbReference type="AlphaFoldDB" id="A0A0N0NKQ0"/>
<dbReference type="RefSeq" id="XP_017998052.1">
    <property type="nucleotide sequence ID" value="XM_018139458.1"/>
</dbReference>
<dbReference type="PANTHER" id="PTHR24305">
    <property type="entry name" value="CYTOCHROME P450"/>
    <property type="match status" value="1"/>
</dbReference>
<dbReference type="GO" id="GO:0032259">
    <property type="term" value="P:methylation"/>
    <property type="evidence" value="ECO:0007669"/>
    <property type="project" value="UniProtKB-KW"/>
</dbReference>
<dbReference type="EMBL" id="LFJN01000020">
    <property type="protein sequence ID" value="KPI38089.1"/>
    <property type="molecule type" value="Genomic_DNA"/>
</dbReference>
<dbReference type="InterPro" id="IPR050121">
    <property type="entry name" value="Cytochrome_P450_monoxygenase"/>
</dbReference>
<dbReference type="InterPro" id="IPR002401">
    <property type="entry name" value="Cyt_P450_E_grp-I"/>
</dbReference>
<dbReference type="STRING" id="1664694.A0A0N0NKQ0"/>
<proteinExistence type="predicted"/>
<dbReference type="GO" id="GO:0004497">
    <property type="term" value="F:monooxygenase activity"/>
    <property type="evidence" value="ECO:0007669"/>
    <property type="project" value="InterPro"/>
</dbReference>
<dbReference type="PRINTS" id="PR00385">
    <property type="entry name" value="P450"/>
</dbReference>
<evidence type="ECO:0000313" key="3">
    <source>
        <dbReference type="EMBL" id="KPI38089.1"/>
    </source>
</evidence>
<dbReference type="GO" id="GO:0005506">
    <property type="term" value="F:iron ion binding"/>
    <property type="evidence" value="ECO:0007669"/>
    <property type="project" value="InterPro"/>
</dbReference>
<dbReference type="SUPFAM" id="SSF48264">
    <property type="entry name" value="Cytochrome P450"/>
    <property type="match status" value="1"/>
</dbReference>
<keyword evidence="2" id="KW-1133">Transmembrane helix</keyword>
<organism evidence="3 4">
    <name type="scientific">Cyphellophora attinorum</name>
    <dbReference type="NCBI Taxonomy" id="1664694"/>
    <lineage>
        <taxon>Eukaryota</taxon>
        <taxon>Fungi</taxon>
        <taxon>Dikarya</taxon>
        <taxon>Ascomycota</taxon>
        <taxon>Pezizomycotina</taxon>
        <taxon>Eurotiomycetes</taxon>
        <taxon>Chaetothyriomycetidae</taxon>
        <taxon>Chaetothyriales</taxon>
        <taxon>Cyphellophoraceae</taxon>
        <taxon>Cyphellophora</taxon>
    </lineage>
</organism>
<comment type="caution">
    <text evidence="3">The sequence shown here is derived from an EMBL/GenBank/DDBJ whole genome shotgun (WGS) entry which is preliminary data.</text>
</comment>
<keyword evidence="4" id="KW-1185">Reference proteome</keyword>
<keyword evidence="2" id="KW-0472">Membrane</keyword>
<keyword evidence="3" id="KW-0808">Transferase</keyword>
<keyword evidence="1" id="KW-0349">Heme</keyword>
<feature type="binding site" description="axial binding residue" evidence="1">
    <location>
        <position position="453"/>
    </location>
    <ligand>
        <name>heme</name>
        <dbReference type="ChEBI" id="CHEBI:30413"/>
    </ligand>
    <ligandPart>
        <name>Fe</name>
        <dbReference type="ChEBI" id="CHEBI:18248"/>
    </ligandPart>
</feature>
<dbReference type="GO" id="GO:0020037">
    <property type="term" value="F:heme binding"/>
    <property type="evidence" value="ECO:0007669"/>
    <property type="project" value="InterPro"/>
</dbReference>
<dbReference type="InterPro" id="IPR001128">
    <property type="entry name" value="Cyt_P450"/>
</dbReference>
<dbReference type="GO" id="GO:0008168">
    <property type="term" value="F:methyltransferase activity"/>
    <property type="evidence" value="ECO:0007669"/>
    <property type="project" value="UniProtKB-KW"/>
</dbReference>
<reference evidence="3 4" key="1">
    <citation type="submission" date="2015-06" db="EMBL/GenBank/DDBJ databases">
        <title>Draft genome of the ant-associated black yeast Phialophora attae CBS 131958.</title>
        <authorList>
            <person name="Moreno L.F."/>
            <person name="Stielow B.J."/>
            <person name="de Hoog S."/>
            <person name="Vicente V.A."/>
            <person name="Weiss V.A."/>
            <person name="de Vries M."/>
            <person name="Cruz L.M."/>
            <person name="Souza E.M."/>
        </authorList>
    </citation>
    <scope>NUCLEOTIDE SEQUENCE [LARGE SCALE GENOMIC DNA]</scope>
    <source>
        <strain evidence="3 4">CBS 131958</strain>
    </source>
</reference>
<dbReference type="GO" id="GO:0016705">
    <property type="term" value="F:oxidoreductase activity, acting on paired donors, with incorporation or reduction of molecular oxygen"/>
    <property type="evidence" value="ECO:0007669"/>
    <property type="project" value="InterPro"/>
</dbReference>
<dbReference type="CDD" id="cd11060">
    <property type="entry name" value="CYP57A1-like"/>
    <property type="match status" value="1"/>
</dbReference>
<dbReference type="Pfam" id="PF00067">
    <property type="entry name" value="p450"/>
    <property type="match status" value="1"/>
</dbReference>
<sequence>MKQSSTNGYAASATTIISAILVIWLTYQVYAFIASYRRLRHIPGPRLAAWSSLWWITAALSRKGHLYLHDALKQYGPLVRIAPNILVTSDTAFVRKMTAVRSPYTRSDWNKAFRFDADRENVFSETDARKHADLRQKLTMGYTGKENPHLEPDINNVIMSLVDLLKVKYTSRGGTLKPVDMGQLLQYLTLDIITALSLGKPFGWIADDEDKYAYIATMEANMPAMNFMSAVPALSRLMRMPAIQRLILPSMRDRIGMGKVKAVIHSIITQRCAGAKTDDKPPNDMTQSFIDHNLTLGEICDNALLQILAGSDTSGTILRSTMIYVTSNPQIYRKLTAEVRAAAVPSDQVISYSASQQLPYLNACIKETLRYYPVNTGLSPKTVGPDGDTYNNMHLPAGTEIGISAWSLYRHNPIYGADCAVYRPERWLDSTPEQLVAMEKEHEMVFLYGRFKCLGERIARIELAKTVFELFRRFEWSLLDPMRPLEVEDNFGLWVQRGLMMRVEECET</sequence>
<dbReference type="InterPro" id="IPR036396">
    <property type="entry name" value="Cyt_P450_sf"/>
</dbReference>
<dbReference type="VEuPathDB" id="FungiDB:AB675_1066"/>
<dbReference type="PRINTS" id="PR00463">
    <property type="entry name" value="EP450I"/>
</dbReference>
<feature type="transmembrane region" description="Helical" evidence="2">
    <location>
        <begin position="12"/>
        <end position="33"/>
    </location>
</feature>
<dbReference type="OrthoDB" id="3934656at2759"/>
<evidence type="ECO:0000256" key="1">
    <source>
        <dbReference type="PIRSR" id="PIRSR602401-1"/>
    </source>
</evidence>
<keyword evidence="1" id="KW-0479">Metal-binding</keyword>
<comment type="cofactor">
    <cofactor evidence="1">
        <name>heme</name>
        <dbReference type="ChEBI" id="CHEBI:30413"/>
    </cofactor>
</comment>
<gene>
    <name evidence="3" type="ORF">AB675_1066</name>
</gene>
<evidence type="ECO:0000256" key="2">
    <source>
        <dbReference type="SAM" id="Phobius"/>
    </source>
</evidence>
<dbReference type="Proteomes" id="UP000038010">
    <property type="component" value="Unassembled WGS sequence"/>
</dbReference>